<keyword evidence="12" id="KW-0539">Nucleus</keyword>
<evidence type="ECO:0000256" key="10">
    <source>
        <dbReference type="ARBA" id="ARBA00023125"/>
    </source>
</evidence>
<keyword evidence="8" id="KW-0832">Ubl conjugation</keyword>
<reference evidence="18" key="1">
    <citation type="submission" date="2025-08" db="UniProtKB">
        <authorList>
            <consortium name="Ensembl"/>
        </authorList>
    </citation>
    <scope>IDENTIFICATION</scope>
</reference>
<dbReference type="SMART" id="SM00355">
    <property type="entry name" value="ZnF_C2H2"/>
    <property type="match status" value="2"/>
</dbReference>
<dbReference type="GO" id="GO:0000978">
    <property type="term" value="F:RNA polymerase II cis-regulatory region sequence-specific DNA binding"/>
    <property type="evidence" value="ECO:0007669"/>
    <property type="project" value="TreeGrafter"/>
</dbReference>
<dbReference type="InterPro" id="IPR050457">
    <property type="entry name" value="ZnFinger_BTB_dom_contain"/>
</dbReference>
<dbReference type="PROSITE" id="PS50157">
    <property type="entry name" value="ZINC_FINGER_C2H2_2"/>
    <property type="match status" value="2"/>
</dbReference>
<dbReference type="AlphaFoldDB" id="A0A8B9UNB2"/>
<evidence type="ECO:0000256" key="13">
    <source>
        <dbReference type="ARBA" id="ARBA00071012"/>
    </source>
</evidence>
<keyword evidence="19" id="KW-1185">Reference proteome</keyword>
<keyword evidence="4" id="KW-0479">Metal-binding</keyword>
<dbReference type="Proteomes" id="UP000694549">
    <property type="component" value="Unplaced"/>
</dbReference>
<reference evidence="18" key="2">
    <citation type="submission" date="2025-09" db="UniProtKB">
        <authorList>
            <consortium name="Ensembl"/>
        </authorList>
    </citation>
    <scope>IDENTIFICATION</scope>
</reference>
<comment type="function">
    <text evidence="1">May be involved in transcriptional regulation.</text>
</comment>
<protein>
    <recommendedName>
        <fullName evidence="13">Zinc finger and BTB domain-containing protein 25</fullName>
    </recommendedName>
</protein>
<evidence type="ECO:0000259" key="16">
    <source>
        <dbReference type="PROSITE" id="PS50097"/>
    </source>
</evidence>
<dbReference type="PROSITE" id="PS50097">
    <property type="entry name" value="BTB"/>
    <property type="match status" value="1"/>
</dbReference>
<evidence type="ECO:0000256" key="2">
    <source>
        <dbReference type="ARBA" id="ARBA00004123"/>
    </source>
</evidence>
<feature type="region of interest" description="Disordered" evidence="15">
    <location>
        <begin position="106"/>
        <end position="184"/>
    </location>
</feature>
<evidence type="ECO:0000256" key="4">
    <source>
        <dbReference type="ARBA" id="ARBA00022723"/>
    </source>
</evidence>
<proteinExistence type="predicted"/>
<dbReference type="SUPFAM" id="SSF57667">
    <property type="entry name" value="beta-beta-alpha zinc fingers"/>
    <property type="match status" value="1"/>
</dbReference>
<evidence type="ECO:0000256" key="9">
    <source>
        <dbReference type="ARBA" id="ARBA00023015"/>
    </source>
</evidence>
<dbReference type="SMART" id="SM00225">
    <property type="entry name" value="BTB"/>
    <property type="match status" value="1"/>
</dbReference>
<evidence type="ECO:0000256" key="6">
    <source>
        <dbReference type="ARBA" id="ARBA00022771"/>
    </source>
</evidence>
<name>A0A8B9UNB2_9AVES</name>
<dbReference type="SUPFAM" id="SSF54695">
    <property type="entry name" value="POZ domain"/>
    <property type="match status" value="1"/>
</dbReference>
<feature type="region of interest" description="Disordered" evidence="15">
    <location>
        <begin position="330"/>
        <end position="349"/>
    </location>
</feature>
<keyword evidence="11" id="KW-0804">Transcription</keyword>
<dbReference type="PROSITE" id="PS00028">
    <property type="entry name" value="ZINC_FINGER_C2H2_1"/>
    <property type="match status" value="2"/>
</dbReference>
<evidence type="ECO:0000313" key="18">
    <source>
        <dbReference type="Ensembl" id="ENSAZOP00000010653.1"/>
    </source>
</evidence>
<dbReference type="GO" id="GO:0000981">
    <property type="term" value="F:DNA-binding transcription factor activity, RNA polymerase II-specific"/>
    <property type="evidence" value="ECO:0007669"/>
    <property type="project" value="TreeGrafter"/>
</dbReference>
<dbReference type="Pfam" id="PF00096">
    <property type="entry name" value="zf-C2H2"/>
    <property type="match status" value="1"/>
</dbReference>
<dbReference type="Ensembl" id="ENSAZOT00000011386.1">
    <property type="protein sequence ID" value="ENSAZOP00000010653.1"/>
    <property type="gene ID" value="ENSAZOG00000006821.1"/>
</dbReference>
<dbReference type="InterPro" id="IPR013087">
    <property type="entry name" value="Znf_C2H2_type"/>
</dbReference>
<evidence type="ECO:0000256" key="5">
    <source>
        <dbReference type="ARBA" id="ARBA00022737"/>
    </source>
</evidence>
<keyword evidence="9" id="KW-0805">Transcription regulation</keyword>
<dbReference type="PANTHER" id="PTHR46105:SF5">
    <property type="entry name" value="ZINC FINGER AND BTB DOMAIN-CONTAINING PROTEIN 44 ISOFORM X1"/>
    <property type="match status" value="1"/>
</dbReference>
<evidence type="ECO:0000259" key="17">
    <source>
        <dbReference type="PROSITE" id="PS50157"/>
    </source>
</evidence>
<dbReference type="InterPro" id="IPR011333">
    <property type="entry name" value="SKP1/BTB/POZ_sf"/>
</dbReference>
<dbReference type="Gene3D" id="3.30.710.10">
    <property type="entry name" value="Potassium Channel Kv1.1, Chain A"/>
    <property type="match status" value="1"/>
</dbReference>
<sequence length="622" mass="67595">MPSANSHSLCTWLDKYVKQHESGARNLQPLSASFFFGGGKKSGYCCTRGSRSAAPSHLAPAAVRGTQEGTMSPFYFARRNKARADGSGNFESRAQLEAGVARLPLHSAPGRATTAQPPRSPGGHFFHPEPPQQGGGGLARLSPARLGSARPGLVAGSTGGSSAHPIRRAGSGRSRAEPGLRFRGPAMDTSGHSVLLLQQLNMQREFGFLCDCTVAIGDVYFKAHRAVLAAFSNYFKMIFIHQTSECIKIQPADIQPDIFSYLLHIMYTGKGPKQTVNQSRLEEGIRFLHADHLSHIAIEMNQVFPSEAVQSSNLYGIQISTAHKTAKERLGAKETLAKPGGRSSAQGDHPQLQLSLAIGLDDSSLEQQVARPAAQPAALVKPAEELPKLSVSVKQEKCDSEPVVSQSCTPPSPDVANPIFAKASLRVHLCHYCGERFDSRGGLREHLHTHVSGSLPFGVPASILESSDLGEVQPLAESREAGEGHRLGAFLLKEDEHQLEHPSCGDLEPLQIGQLSLISKDHEPVELNCNFSFSRKRKISCTICGRAFFRKSQLLEHMYTHRGKQPKYGRCQRLESPATPRFRPYGDSESMGKSPGLSQDHLDECILESDLIQESVDTILVE</sequence>
<comment type="subcellular location">
    <subcellularLocation>
        <location evidence="2">Nucleus</location>
    </subcellularLocation>
</comment>
<evidence type="ECO:0000256" key="15">
    <source>
        <dbReference type="SAM" id="MobiDB-lite"/>
    </source>
</evidence>
<accession>A0A8B9UNB2</accession>
<keyword evidence="5" id="KW-0677">Repeat</keyword>
<dbReference type="FunFam" id="3.30.710.10:FF:000075">
    <property type="entry name" value="zinc finger and BTB domain-containing protein 25"/>
    <property type="match status" value="1"/>
</dbReference>
<evidence type="ECO:0000256" key="14">
    <source>
        <dbReference type="PROSITE-ProRule" id="PRU00042"/>
    </source>
</evidence>
<dbReference type="PANTHER" id="PTHR46105">
    <property type="entry name" value="AGAP004733-PA"/>
    <property type="match status" value="1"/>
</dbReference>
<evidence type="ECO:0000256" key="12">
    <source>
        <dbReference type="ARBA" id="ARBA00023242"/>
    </source>
</evidence>
<keyword evidence="10" id="KW-0238">DNA-binding</keyword>
<keyword evidence="7" id="KW-0862">Zinc</keyword>
<evidence type="ECO:0000256" key="8">
    <source>
        <dbReference type="ARBA" id="ARBA00022843"/>
    </source>
</evidence>
<feature type="domain" description="BTB" evidence="16">
    <location>
        <begin position="210"/>
        <end position="270"/>
    </location>
</feature>
<dbReference type="GO" id="GO:0005634">
    <property type="term" value="C:nucleus"/>
    <property type="evidence" value="ECO:0007669"/>
    <property type="project" value="UniProtKB-SubCell"/>
</dbReference>
<dbReference type="Gene3D" id="3.30.160.60">
    <property type="entry name" value="Classic Zinc Finger"/>
    <property type="match status" value="1"/>
</dbReference>
<organism evidence="18 19">
    <name type="scientific">Anas zonorhyncha</name>
    <name type="common">Eastern spot-billed duck</name>
    <dbReference type="NCBI Taxonomy" id="75864"/>
    <lineage>
        <taxon>Eukaryota</taxon>
        <taxon>Metazoa</taxon>
        <taxon>Chordata</taxon>
        <taxon>Craniata</taxon>
        <taxon>Vertebrata</taxon>
        <taxon>Euteleostomi</taxon>
        <taxon>Archelosauria</taxon>
        <taxon>Archosauria</taxon>
        <taxon>Dinosauria</taxon>
        <taxon>Saurischia</taxon>
        <taxon>Theropoda</taxon>
        <taxon>Coelurosauria</taxon>
        <taxon>Aves</taxon>
        <taxon>Neognathae</taxon>
        <taxon>Galloanserae</taxon>
        <taxon>Anseriformes</taxon>
        <taxon>Anatidae</taxon>
        <taxon>Anatinae</taxon>
        <taxon>Anas</taxon>
    </lineage>
</organism>
<keyword evidence="6 14" id="KW-0863">Zinc-finger</keyword>
<dbReference type="InterPro" id="IPR000210">
    <property type="entry name" value="BTB/POZ_dom"/>
</dbReference>
<evidence type="ECO:0000256" key="11">
    <source>
        <dbReference type="ARBA" id="ARBA00023163"/>
    </source>
</evidence>
<feature type="domain" description="C2H2-type" evidence="17">
    <location>
        <begin position="428"/>
        <end position="450"/>
    </location>
</feature>
<dbReference type="Pfam" id="PF00651">
    <property type="entry name" value="BTB"/>
    <property type="match status" value="1"/>
</dbReference>
<evidence type="ECO:0000256" key="3">
    <source>
        <dbReference type="ARBA" id="ARBA00022499"/>
    </source>
</evidence>
<evidence type="ECO:0000313" key="19">
    <source>
        <dbReference type="Proteomes" id="UP000694549"/>
    </source>
</evidence>
<dbReference type="InterPro" id="IPR036236">
    <property type="entry name" value="Znf_C2H2_sf"/>
</dbReference>
<evidence type="ECO:0000256" key="7">
    <source>
        <dbReference type="ARBA" id="ARBA00022833"/>
    </source>
</evidence>
<feature type="region of interest" description="Disordered" evidence="15">
    <location>
        <begin position="577"/>
        <end position="597"/>
    </location>
</feature>
<evidence type="ECO:0000256" key="1">
    <source>
        <dbReference type="ARBA" id="ARBA00003767"/>
    </source>
</evidence>
<dbReference type="CDD" id="cd18213">
    <property type="entry name" value="BTB_POZ_ZBTB25_ZNF46_KUP"/>
    <property type="match status" value="1"/>
</dbReference>
<keyword evidence="3" id="KW-1017">Isopeptide bond</keyword>
<feature type="domain" description="C2H2-type" evidence="17">
    <location>
        <begin position="539"/>
        <end position="566"/>
    </location>
</feature>
<dbReference type="GO" id="GO:0008270">
    <property type="term" value="F:zinc ion binding"/>
    <property type="evidence" value="ECO:0007669"/>
    <property type="project" value="UniProtKB-KW"/>
</dbReference>